<dbReference type="InterPro" id="IPR052039">
    <property type="entry name" value="Caspase-related_regulators"/>
</dbReference>
<evidence type="ECO:0000259" key="1">
    <source>
        <dbReference type="PROSITE" id="PS50208"/>
    </source>
</evidence>
<accession>A0A4P7CZK5</accession>
<sequence>MIYLRFGDEAIKALTYSPPGSEAGWHTAWRWKNGRHAMGPCRRYVSLLLALLALWLPLEARAVQTPQGQQGHAASAPRVALVIGNAVYHAPDRLGSPSSDASLIAGTLRSIGFVVDLEENQTRAQMLDALDRFGAAASKASIAVIYYAGHGFESGGENYLIPVDLPMPVGKVSLSDLQRYAVPLRYVRSIASRGEPRALVVLLDACRSAALRGSVNQSMASVDAGHGELIAFATQPGGAALDAFWLGGTRYEHSPFAWYLNQQMQSGDDVLTMLRHTQVMVAAATADTQRPWFNDGLVGDLKLSDTVAPGPRANVRQPMTMAAGTRGGAQPPPDAGDMTWSVSARPPIHDPVKEAAHWDAELDRMLELLPRIWSDSGVANEVHERAERGDLFAQTALAMALQVRAPNETDEAWYMTNALVNEYAVYATGRHYPLAEAFYGNYLLRTGSSPQNLYTASLFLRRAVDDGFAKALDKLIPLLVQIHYADVAKYEARYRAIYGHDFVFAASRQAIPAMPSSPSNRVQ</sequence>
<dbReference type="PANTHER" id="PTHR22576">
    <property type="entry name" value="MUCOSA ASSOCIATED LYMPHOID TISSUE LYMPHOMA TRANSLOCATION PROTEIN 1/PARACASPASE"/>
    <property type="match status" value="1"/>
</dbReference>
<dbReference type="EMBL" id="CP038149">
    <property type="protein sequence ID" value="QBQ99513.1"/>
    <property type="molecule type" value="Genomic_DNA"/>
</dbReference>
<dbReference type="GO" id="GO:0004197">
    <property type="term" value="F:cysteine-type endopeptidase activity"/>
    <property type="evidence" value="ECO:0007669"/>
    <property type="project" value="InterPro"/>
</dbReference>
<dbReference type="OrthoDB" id="9768004at2"/>
<dbReference type="InterPro" id="IPR001309">
    <property type="entry name" value="Pept_C14_p20"/>
</dbReference>
<gene>
    <name evidence="2" type="ORF">E1956_20265</name>
</gene>
<dbReference type="Gene3D" id="3.40.50.1460">
    <property type="match status" value="1"/>
</dbReference>
<evidence type="ECO:0000313" key="3">
    <source>
        <dbReference type="Proteomes" id="UP000295727"/>
    </source>
</evidence>
<dbReference type="InterPro" id="IPR011600">
    <property type="entry name" value="Pept_C14_caspase"/>
</dbReference>
<reference evidence="2 3" key="1">
    <citation type="submission" date="2019-03" db="EMBL/GenBank/DDBJ databases">
        <title>Paraburkholderia sp. 7MH5, isolated from subtropical forest soil.</title>
        <authorList>
            <person name="Gao Z.-H."/>
            <person name="Qiu L.-H."/>
        </authorList>
    </citation>
    <scope>NUCLEOTIDE SEQUENCE [LARGE SCALE GENOMIC DNA]</scope>
    <source>
        <strain evidence="2 3">7MH5</strain>
    </source>
</reference>
<dbReference type="PANTHER" id="PTHR22576:SF37">
    <property type="entry name" value="MUCOSA-ASSOCIATED LYMPHOID TISSUE LYMPHOMA TRANSLOCATION PROTEIN 1"/>
    <property type="match status" value="1"/>
</dbReference>
<evidence type="ECO:0000313" key="2">
    <source>
        <dbReference type="EMBL" id="QBQ99513.1"/>
    </source>
</evidence>
<dbReference type="GO" id="GO:0006508">
    <property type="term" value="P:proteolysis"/>
    <property type="evidence" value="ECO:0007669"/>
    <property type="project" value="InterPro"/>
</dbReference>
<proteinExistence type="predicted"/>
<protein>
    <submittedName>
        <fullName evidence="2">Caspase family protein</fullName>
    </submittedName>
</protein>
<dbReference type="KEGG" id="ppai:E1956_20265"/>
<dbReference type="InterPro" id="IPR029030">
    <property type="entry name" value="Caspase-like_dom_sf"/>
</dbReference>
<name>A0A4P7CZK5_9BURK</name>
<dbReference type="Pfam" id="PF00656">
    <property type="entry name" value="Peptidase_C14"/>
    <property type="match status" value="1"/>
</dbReference>
<dbReference type="AlphaFoldDB" id="A0A4P7CZK5"/>
<organism evidence="2 3">
    <name type="scientific">Paraburkholderia pallida</name>
    <dbReference type="NCBI Taxonomy" id="2547399"/>
    <lineage>
        <taxon>Bacteria</taxon>
        <taxon>Pseudomonadati</taxon>
        <taxon>Pseudomonadota</taxon>
        <taxon>Betaproteobacteria</taxon>
        <taxon>Burkholderiales</taxon>
        <taxon>Burkholderiaceae</taxon>
        <taxon>Paraburkholderia</taxon>
    </lineage>
</organism>
<feature type="domain" description="Caspase family p20" evidence="1">
    <location>
        <begin position="76"/>
        <end position="210"/>
    </location>
</feature>
<dbReference type="PROSITE" id="PS50208">
    <property type="entry name" value="CASPASE_P20"/>
    <property type="match status" value="1"/>
</dbReference>
<dbReference type="SUPFAM" id="SSF52129">
    <property type="entry name" value="Caspase-like"/>
    <property type="match status" value="1"/>
</dbReference>
<dbReference type="Proteomes" id="UP000295727">
    <property type="component" value="Chromosome 2"/>
</dbReference>
<keyword evidence="3" id="KW-1185">Reference proteome</keyword>